<dbReference type="PaxDb" id="8022-A0A060YID7"/>
<protein>
    <submittedName>
        <fullName evidence="2">Uncharacterized protein</fullName>
    </submittedName>
</protein>
<feature type="region of interest" description="Disordered" evidence="1">
    <location>
        <begin position="1"/>
        <end position="28"/>
    </location>
</feature>
<evidence type="ECO:0000256" key="1">
    <source>
        <dbReference type="SAM" id="MobiDB-lite"/>
    </source>
</evidence>
<name>A0A060YID7_ONCMY</name>
<sequence length="60" mass="7068">MLTPLLLSHCSQSDEEGKEDEHADSNDPEQMFQNIQFQKEIIANIRTRAWPMRRKLKALK</sequence>
<reference evidence="2" key="2">
    <citation type="submission" date="2014-03" db="EMBL/GenBank/DDBJ databases">
        <authorList>
            <person name="Genoscope - CEA"/>
        </authorList>
    </citation>
    <scope>NUCLEOTIDE SEQUENCE</scope>
</reference>
<reference evidence="2" key="1">
    <citation type="journal article" date="2014" name="Nat. Commun.">
        <title>The rainbow trout genome provides novel insights into evolution after whole-genome duplication in vertebrates.</title>
        <authorList>
            <person name="Berthelot C."/>
            <person name="Brunet F."/>
            <person name="Chalopin D."/>
            <person name="Juanchich A."/>
            <person name="Bernard M."/>
            <person name="Noel B."/>
            <person name="Bento P."/>
            <person name="Da Silva C."/>
            <person name="Labadie K."/>
            <person name="Alberti A."/>
            <person name="Aury J.M."/>
            <person name="Louis A."/>
            <person name="Dehais P."/>
            <person name="Bardou P."/>
            <person name="Montfort J."/>
            <person name="Klopp C."/>
            <person name="Cabau C."/>
            <person name="Gaspin C."/>
            <person name="Thorgaard G.H."/>
            <person name="Boussaha M."/>
            <person name="Quillet E."/>
            <person name="Guyomard R."/>
            <person name="Galiana D."/>
            <person name="Bobe J."/>
            <person name="Volff J.N."/>
            <person name="Genet C."/>
            <person name="Wincker P."/>
            <person name="Jaillon O."/>
            <person name="Roest Crollius H."/>
            <person name="Guiguen Y."/>
        </authorList>
    </citation>
    <scope>NUCLEOTIDE SEQUENCE [LARGE SCALE GENOMIC DNA]</scope>
</reference>
<gene>
    <name evidence="2" type="ORF">GSONMT00008719001</name>
</gene>
<dbReference type="STRING" id="8022.A0A060YID7"/>
<dbReference type="EMBL" id="FR911590">
    <property type="protein sequence ID" value="CDQ91272.1"/>
    <property type="molecule type" value="Genomic_DNA"/>
</dbReference>
<evidence type="ECO:0000313" key="2">
    <source>
        <dbReference type="EMBL" id="CDQ91272.1"/>
    </source>
</evidence>
<organism evidence="2 3">
    <name type="scientific">Oncorhynchus mykiss</name>
    <name type="common">Rainbow trout</name>
    <name type="synonym">Salmo gairdneri</name>
    <dbReference type="NCBI Taxonomy" id="8022"/>
    <lineage>
        <taxon>Eukaryota</taxon>
        <taxon>Metazoa</taxon>
        <taxon>Chordata</taxon>
        <taxon>Craniata</taxon>
        <taxon>Vertebrata</taxon>
        <taxon>Euteleostomi</taxon>
        <taxon>Actinopterygii</taxon>
        <taxon>Neopterygii</taxon>
        <taxon>Teleostei</taxon>
        <taxon>Protacanthopterygii</taxon>
        <taxon>Salmoniformes</taxon>
        <taxon>Salmonidae</taxon>
        <taxon>Salmoninae</taxon>
        <taxon>Oncorhynchus</taxon>
    </lineage>
</organism>
<proteinExistence type="predicted"/>
<evidence type="ECO:0000313" key="3">
    <source>
        <dbReference type="Proteomes" id="UP000193380"/>
    </source>
</evidence>
<dbReference type="Proteomes" id="UP000193380">
    <property type="component" value="Unassembled WGS sequence"/>
</dbReference>
<dbReference type="AlphaFoldDB" id="A0A060YID7"/>
<accession>A0A060YID7</accession>